<reference evidence="1 2" key="1">
    <citation type="submission" date="2015-07" db="EMBL/GenBank/DDBJ databases">
        <title>The genome of Melipona quadrifasciata.</title>
        <authorList>
            <person name="Pan H."/>
            <person name="Kapheim K."/>
        </authorList>
    </citation>
    <scope>NUCLEOTIDE SEQUENCE [LARGE SCALE GENOMIC DNA]</scope>
    <source>
        <strain evidence="1">0111107301</strain>
        <tissue evidence="1">Whole body</tissue>
    </source>
</reference>
<dbReference type="Proteomes" id="UP000053105">
    <property type="component" value="Unassembled WGS sequence"/>
</dbReference>
<evidence type="ECO:0000313" key="2">
    <source>
        <dbReference type="Proteomes" id="UP000053105"/>
    </source>
</evidence>
<name>A0A0M9A330_9HYME</name>
<organism evidence="1 2">
    <name type="scientific">Melipona quadrifasciata</name>
    <dbReference type="NCBI Taxonomy" id="166423"/>
    <lineage>
        <taxon>Eukaryota</taxon>
        <taxon>Metazoa</taxon>
        <taxon>Ecdysozoa</taxon>
        <taxon>Arthropoda</taxon>
        <taxon>Hexapoda</taxon>
        <taxon>Insecta</taxon>
        <taxon>Pterygota</taxon>
        <taxon>Neoptera</taxon>
        <taxon>Endopterygota</taxon>
        <taxon>Hymenoptera</taxon>
        <taxon>Apocrita</taxon>
        <taxon>Aculeata</taxon>
        <taxon>Apoidea</taxon>
        <taxon>Anthophila</taxon>
        <taxon>Apidae</taxon>
        <taxon>Melipona</taxon>
    </lineage>
</organism>
<accession>A0A0M9A330</accession>
<proteinExistence type="predicted"/>
<evidence type="ECO:0000313" key="1">
    <source>
        <dbReference type="EMBL" id="KOX76227.1"/>
    </source>
</evidence>
<protein>
    <submittedName>
        <fullName evidence="1">Uncharacterized protein</fullName>
    </submittedName>
</protein>
<dbReference type="AlphaFoldDB" id="A0A0M9A330"/>
<sequence>MQKERRFLSLKFKVEVNFATAKLIVTAKCRLHVEIPTKSERCRSSTTQDAEHFTLVSKDARLTSPSHHYCTQTVIIHDIHSQAIKRLTLHISYASKKIKTTKPQELQDPTQVENYTLLITCLLSYQSISSLLHPNITNLSHHYCTQTVIIHDIHSQAIKRLTLHISYASQKIKTTKPQELQDPTQVENYTLLITCLLSYQFVSSLLHPNITNLSHHYCTQTVIIHDIHSQAIKRLTLHISYASQKIKTTKPQELHDPTQIKNYTLLITCLLSYQSVSSLMHPNSYHPRHTLSSNQTTDPSHFICNWNLLVSKDLAGMCRQKTLAALSPKQETNNALDRGLMHGANFPEHYNIIQKSRKIRVSDGIELVEATYLASHFMDGEITEVGSKCTGRSARTGASIFALARAVALRQHAITKSLNG</sequence>
<gene>
    <name evidence="1" type="ORF">WN51_11967</name>
</gene>
<keyword evidence="2" id="KW-1185">Reference proteome</keyword>
<dbReference type="EMBL" id="KQ435752">
    <property type="protein sequence ID" value="KOX76227.1"/>
    <property type="molecule type" value="Genomic_DNA"/>
</dbReference>